<keyword evidence="3" id="KW-1185">Reference proteome</keyword>
<sequence>MNYTYGYIMAEYHNTTPFQFGHGETKNLVSHSKKMLKENLRIFNPPSHVSLSSLLFNMQWH</sequence>
<protein>
    <submittedName>
        <fullName evidence="1">Putative E3 ubiquitin-protein ligase rbrA</fullName>
    </submittedName>
</protein>
<evidence type="ECO:0000313" key="1">
    <source>
        <dbReference type="EMBL" id="KHG02581.1"/>
    </source>
</evidence>
<dbReference type="AlphaFoldDB" id="A0A0B0MUF2"/>
<reference evidence="3" key="2">
    <citation type="submission" date="2014-09" db="EMBL/GenBank/DDBJ databases">
        <authorList>
            <person name="Mudge J."/>
            <person name="Ramaraj T."/>
            <person name="Lindquist I.E."/>
            <person name="Bharti A.K."/>
            <person name="Sundararajan A."/>
            <person name="Cameron C.T."/>
            <person name="Woodward J.E."/>
            <person name="May G.D."/>
            <person name="Brubaker C."/>
            <person name="Broadhvest J."/>
            <person name="Wilkins T.A."/>
        </authorList>
    </citation>
    <scope>NUCLEOTIDE SEQUENCE</scope>
    <source>
        <strain evidence="3">cv. AKA8401</strain>
    </source>
</reference>
<evidence type="ECO:0000313" key="3">
    <source>
        <dbReference type="Proteomes" id="UP000032142"/>
    </source>
</evidence>
<proteinExistence type="predicted"/>
<dbReference type="EMBL" id="JRRC01474198">
    <property type="protein sequence ID" value="KHG07411.1"/>
    <property type="molecule type" value="Genomic_DNA"/>
</dbReference>
<dbReference type="Proteomes" id="UP000032142">
    <property type="component" value="Unassembled WGS sequence"/>
</dbReference>
<gene>
    <name evidence="1" type="ORF">F383_25595</name>
    <name evidence="2" type="ORF">F383_34340</name>
</gene>
<reference evidence="1" key="1">
    <citation type="submission" date="2014-09" db="EMBL/GenBank/DDBJ databases">
        <title>G. arboreum L. cv. AKA8401 A2 genome assembly version 1.0.</title>
        <authorList>
            <person name="Mudge J."/>
            <person name="Ramaraj T."/>
            <person name="Lindquist I.E."/>
            <person name="Bharti A.K."/>
            <person name="Sundararajan A."/>
            <person name="Cameron C.T."/>
            <person name="Woodward J.E."/>
            <person name="May G.D."/>
            <person name="Brubaker C."/>
            <person name="Broadhvest J."/>
            <person name="Wilkins T.A."/>
        </authorList>
    </citation>
    <scope>NUCLEOTIDE SEQUENCE</scope>
</reference>
<evidence type="ECO:0000313" key="2">
    <source>
        <dbReference type="EMBL" id="KHG07411.1"/>
    </source>
</evidence>
<dbReference type="EMBL" id="JRRC01277856">
    <property type="protein sequence ID" value="KHG02581.1"/>
    <property type="molecule type" value="Genomic_DNA"/>
</dbReference>
<name>A0A0B0MUF2_GOSAR</name>
<organism evidence="1 3">
    <name type="scientific">Gossypium arboreum</name>
    <name type="common">Tree cotton</name>
    <name type="synonym">Gossypium nanking</name>
    <dbReference type="NCBI Taxonomy" id="29729"/>
    <lineage>
        <taxon>Eukaryota</taxon>
        <taxon>Viridiplantae</taxon>
        <taxon>Streptophyta</taxon>
        <taxon>Embryophyta</taxon>
        <taxon>Tracheophyta</taxon>
        <taxon>Spermatophyta</taxon>
        <taxon>Magnoliopsida</taxon>
        <taxon>eudicotyledons</taxon>
        <taxon>Gunneridae</taxon>
        <taxon>Pentapetalae</taxon>
        <taxon>rosids</taxon>
        <taxon>malvids</taxon>
        <taxon>Malvales</taxon>
        <taxon>Malvaceae</taxon>
        <taxon>Malvoideae</taxon>
        <taxon>Gossypium</taxon>
    </lineage>
</organism>
<comment type="caution">
    <text evidence="1">The sequence shown here is derived from an EMBL/GenBank/DDBJ whole genome shotgun (WGS) entry which is preliminary data.</text>
</comment>
<accession>A0A0B0MUF2</accession>